<reference evidence="1" key="1">
    <citation type="submission" date="2022-09" db="EMBL/GenBank/DDBJ databases">
        <title>Diverse halophilic archaea isolated from saline environments.</title>
        <authorList>
            <person name="Cui H.-L."/>
        </authorList>
    </citation>
    <scope>NUCLEOTIDE SEQUENCE</scope>
    <source>
        <strain evidence="1">ZS-35-S2</strain>
    </source>
</reference>
<gene>
    <name evidence="1" type="ORF">N0B31_07145</name>
</gene>
<dbReference type="Proteomes" id="UP001057580">
    <property type="component" value="Chromosome"/>
</dbReference>
<dbReference type="Gene3D" id="3.90.550.10">
    <property type="entry name" value="Spore Coat Polysaccharide Biosynthesis Protein SpsA, Chain A"/>
    <property type="match status" value="1"/>
</dbReference>
<dbReference type="RefSeq" id="WP_260595180.1">
    <property type="nucleotide sequence ID" value="NZ_CP104003.1"/>
</dbReference>
<dbReference type="InterPro" id="IPR029044">
    <property type="entry name" value="Nucleotide-diphossugar_trans"/>
</dbReference>
<dbReference type="AlphaFoldDB" id="A0A9E7R545"/>
<dbReference type="InterPro" id="IPR018641">
    <property type="entry name" value="Trfase_1_rSAM/seldom-assoc"/>
</dbReference>
<dbReference type="KEGG" id="ssai:N0B31_07145"/>
<name>A0A9E7R545_9EURY</name>
<protein>
    <recommendedName>
        <fullName evidence="3">DUF2064 domain-containing protein</fullName>
    </recommendedName>
</protein>
<proteinExistence type="predicted"/>
<dbReference type="PANTHER" id="PTHR36529:SF1">
    <property type="entry name" value="GLYCOSYLTRANSFERASE"/>
    <property type="match status" value="1"/>
</dbReference>
<dbReference type="GeneID" id="74942185"/>
<dbReference type="PANTHER" id="PTHR36529">
    <property type="entry name" value="SLL1095 PROTEIN"/>
    <property type="match status" value="1"/>
</dbReference>
<evidence type="ECO:0000313" key="2">
    <source>
        <dbReference type="Proteomes" id="UP001057580"/>
    </source>
</evidence>
<evidence type="ECO:0000313" key="1">
    <source>
        <dbReference type="EMBL" id="UWM56060.1"/>
    </source>
</evidence>
<dbReference type="EMBL" id="CP104003">
    <property type="protein sequence ID" value="UWM56060.1"/>
    <property type="molecule type" value="Genomic_DNA"/>
</dbReference>
<sequence length="243" mass="25589">MTEIAVLADPPHPGVLPELVETAPLSSEEVQHLYTAMLRDVCRAAEDSGGDLLVNYRPTDAVPGVEDSEAALREALDGVVDEARYEVQVGETFAGRVGNTVTHLLDREGVASAAALEPTAALLTRQVVDEAAMKLRSREVVLGPAADGRVYYAAFTAPVDFEAAYTAPAVSTLTDRALDAGLDVDFLRTLPVVETGTDLAATLVAVDARGRAGRSVPMYLVDAVDDLGLTTAVDEDGTPTLVR</sequence>
<accession>A0A9E7R545</accession>
<evidence type="ECO:0008006" key="3">
    <source>
        <dbReference type="Google" id="ProtNLM"/>
    </source>
</evidence>
<organism evidence="1 2">
    <name type="scientific">Salinirubellus salinus</name>
    <dbReference type="NCBI Taxonomy" id="1364945"/>
    <lineage>
        <taxon>Archaea</taxon>
        <taxon>Methanobacteriati</taxon>
        <taxon>Methanobacteriota</taxon>
        <taxon>Stenosarchaea group</taxon>
        <taxon>Halobacteria</taxon>
        <taxon>Halobacteriales</taxon>
        <taxon>Natronomonadaceae</taxon>
        <taxon>Salinirubellus</taxon>
    </lineage>
</organism>
<keyword evidence="2" id="KW-1185">Reference proteome</keyword>